<gene>
    <name evidence="1" type="ORF">AVDCRST_MAG10-152</name>
</gene>
<dbReference type="EMBL" id="CADCTB010000009">
    <property type="protein sequence ID" value="CAA9211737.1"/>
    <property type="molecule type" value="Genomic_DNA"/>
</dbReference>
<organism evidence="1">
    <name type="scientific">uncultured Acidimicrobiales bacterium</name>
    <dbReference type="NCBI Taxonomy" id="310071"/>
    <lineage>
        <taxon>Bacteria</taxon>
        <taxon>Bacillati</taxon>
        <taxon>Actinomycetota</taxon>
        <taxon>Acidimicrobiia</taxon>
        <taxon>Acidimicrobiales</taxon>
        <taxon>environmental samples</taxon>
    </lineage>
</organism>
<name>A0A6J4H1H8_9ACTN</name>
<reference evidence="1" key="1">
    <citation type="submission" date="2020-02" db="EMBL/GenBank/DDBJ databases">
        <authorList>
            <person name="Meier V. D."/>
        </authorList>
    </citation>
    <scope>NUCLEOTIDE SEQUENCE</scope>
    <source>
        <strain evidence="1">AVDCRST_MAG10</strain>
    </source>
</reference>
<evidence type="ECO:0000313" key="1">
    <source>
        <dbReference type="EMBL" id="CAA9211737.1"/>
    </source>
</evidence>
<protein>
    <submittedName>
        <fullName evidence="1">Urease accessory protein UreD</fullName>
    </submittedName>
</protein>
<dbReference type="AlphaFoldDB" id="A0A6J4H1H8"/>
<proteinExistence type="predicted"/>
<sequence length="106" mass="10359">MSSSASVDLDGAPLLRTELAVGPEHPAAAGPAVTAGARAVGSVLLVGAPWAASPGSTVLGPTAVVLALAGPGMQITALAADASGLRRQLDHGMELTRSHTRCDAAP</sequence>
<accession>A0A6J4H1H8</accession>